<dbReference type="GO" id="GO:0047545">
    <property type="term" value="F:(S)-2-hydroxyglutarate dehydrogenase activity"/>
    <property type="evidence" value="ECO:0007669"/>
    <property type="project" value="UniProtKB-ARBA"/>
</dbReference>
<dbReference type="KEGG" id="salh:HMF8227_01888"/>
<dbReference type="OrthoDB" id="9805416at2"/>
<evidence type="ECO:0000313" key="8">
    <source>
        <dbReference type="Proteomes" id="UP000245728"/>
    </source>
</evidence>
<dbReference type="PANTHER" id="PTHR43761">
    <property type="entry name" value="D-ISOMER SPECIFIC 2-HYDROXYACID DEHYDROGENASE FAMILY PROTEIN (AFU_ORTHOLOGUE AFUA_1G13630)"/>
    <property type="match status" value="1"/>
</dbReference>
<evidence type="ECO:0000256" key="4">
    <source>
        <dbReference type="RuleBase" id="RU003719"/>
    </source>
</evidence>
<proteinExistence type="inferred from homology"/>
<dbReference type="RefSeq" id="WP_109339939.1">
    <property type="nucleotide sequence ID" value="NZ_CP029347.1"/>
</dbReference>
<feature type="domain" description="D-isomer specific 2-hydroxyacid dehydrogenase NAD-binding" evidence="6">
    <location>
        <begin position="107"/>
        <end position="285"/>
    </location>
</feature>
<dbReference type="Pfam" id="PF02826">
    <property type="entry name" value="2-Hacid_dh_C"/>
    <property type="match status" value="1"/>
</dbReference>
<evidence type="ECO:0000256" key="1">
    <source>
        <dbReference type="ARBA" id="ARBA00005854"/>
    </source>
</evidence>
<dbReference type="GO" id="GO:0006564">
    <property type="term" value="P:L-serine biosynthetic process"/>
    <property type="evidence" value="ECO:0007669"/>
    <property type="project" value="UniProtKB-ARBA"/>
</dbReference>
<comment type="similarity">
    <text evidence="1 4">Belongs to the D-isomer specific 2-hydroxyacid dehydrogenase family.</text>
</comment>
<dbReference type="PANTHER" id="PTHR43761:SF1">
    <property type="entry name" value="D-ISOMER SPECIFIC 2-HYDROXYACID DEHYDROGENASE CATALYTIC DOMAIN-CONTAINING PROTEIN-RELATED"/>
    <property type="match status" value="1"/>
</dbReference>
<reference evidence="7 8" key="1">
    <citation type="submission" date="2018-05" db="EMBL/GenBank/DDBJ databases">
        <title>Salinimonas sp. HMF8227 Genome sequencing and assembly.</title>
        <authorList>
            <person name="Kang H."/>
            <person name="Kang J."/>
            <person name="Cha I."/>
            <person name="Kim H."/>
            <person name="Joh K."/>
        </authorList>
    </citation>
    <scope>NUCLEOTIDE SEQUENCE [LARGE SCALE GENOMIC DNA]</scope>
    <source>
        <strain evidence="7 8">HMF8227</strain>
    </source>
</reference>
<evidence type="ECO:0000256" key="3">
    <source>
        <dbReference type="ARBA" id="ARBA00023027"/>
    </source>
</evidence>
<dbReference type="InterPro" id="IPR006140">
    <property type="entry name" value="D-isomer_DH_NAD-bd"/>
</dbReference>
<dbReference type="InterPro" id="IPR006139">
    <property type="entry name" value="D-isomer_2_OHA_DH_cat_dom"/>
</dbReference>
<dbReference type="EMBL" id="CP029347">
    <property type="protein sequence ID" value="AWL12358.1"/>
    <property type="molecule type" value="Genomic_DNA"/>
</dbReference>
<dbReference type="CDD" id="cd12162">
    <property type="entry name" value="2-Hacid_dh_4"/>
    <property type="match status" value="1"/>
</dbReference>
<evidence type="ECO:0000259" key="5">
    <source>
        <dbReference type="Pfam" id="PF00389"/>
    </source>
</evidence>
<dbReference type="Proteomes" id="UP000245728">
    <property type="component" value="Chromosome"/>
</dbReference>
<organism evidence="7 8">
    <name type="scientific">Saliniradius amylolyticus</name>
    <dbReference type="NCBI Taxonomy" id="2183582"/>
    <lineage>
        <taxon>Bacteria</taxon>
        <taxon>Pseudomonadati</taxon>
        <taxon>Pseudomonadota</taxon>
        <taxon>Gammaproteobacteria</taxon>
        <taxon>Alteromonadales</taxon>
        <taxon>Alteromonadaceae</taxon>
        <taxon>Saliniradius</taxon>
    </lineage>
</organism>
<name>A0A2S2E3X5_9ALTE</name>
<dbReference type="Gene3D" id="3.40.50.720">
    <property type="entry name" value="NAD(P)-binding Rossmann-like Domain"/>
    <property type="match status" value="2"/>
</dbReference>
<protein>
    <submittedName>
        <fullName evidence="7">Phosphoglycerate dehydrogenase</fullName>
        <ecNumber evidence="7">1.1.1.95</ecNumber>
    </submittedName>
</protein>
<dbReference type="PROSITE" id="PS00670">
    <property type="entry name" value="D_2_HYDROXYACID_DH_2"/>
    <property type="match status" value="1"/>
</dbReference>
<sequence>MHAVLLDAKTLGWADLGPMEAACDSLVRHQVTPPEQTSERCQEAEIVITNKVLLDETIIKQCPKLKLIVVAATGTNNIDLDASSKRGITVCNVPDYAGPAVSQYVFAQLLALKHQTFAYRDAMQNGLWPQSPVFSCLNFPIDELAGKTMGIIGFGTLGQSVAKLAEAFGMQVLIAERKNSAACRPGRIPFKDVLRQADVLSLHCPLTPQTDKLIDTDALSLMKPDAILINTARGPVVDEYALAQALKHKRIGGAIIDVLSQEPPQASHPLLNTQEPNLIVTPHIAWATEAAVQRLVNTVADNIRHFVAGQPHNKVSTDS</sequence>
<dbReference type="SUPFAM" id="SSF52283">
    <property type="entry name" value="Formate/glycerate dehydrogenase catalytic domain-like"/>
    <property type="match status" value="1"/>
</dbReference>
<evidence type="ECO:0000259" key="6">
    <source>
        <dbReference type="Pfam" id="PF02826"/>
    </source>
</evidence>
<dbReference type="InterPro" id="IPR036291">
    <property type="entry name" value="NAD(P)-bd_dom_sf"/>
</dbReference>
<feature type="domain" description="D-isomer specific 2-hydroxyacid dehydrogenase catalytic" evidence="5">
    <location>
        <begin position="25"/>
        <end position="314"/>
    </location>
</feature>
<dbReference type="GO" id="GO:0004617">
    <property type="term" value="F:phosphoglycerate dehydrogenase activity"/>
    <property type="evidence" value="ECO:0007669"/>
    <property type="project" value="UniProtKB-EC"/>
</dbReference>
<keyword evidence="2 4" id="KW-0560">Oxidoreductase</keyword>
<dbReference type="SUPFAM" id="SSF51735">
    <property type="entry name" value="NAD(P)-binding Rossmann-fold domains"/>
    <property type="match status" value="1"/>
</dbReference>
<dbReference type="FunFam" id="3.40.50.720:FF:000041">
    <property type="entry name" value="D-3-phosphoglycerate dehydrogenase"/>
    <property type="match status" value="1"/>
</dbReference>
<keyword evidence="8" id="KW-1185">Reference proteome</keyword>
<dbReference type="InterPro" id="IPR029753">
    <property type="entry name" value="D-isomer_DH_CS"/>
</dbReference>
<dbReference type="Pfam" id="PF00389">
    <property type="entry name" value="2-Hacid_dh"/>
    <property type="match status" value="1"/>
</dbReference>
<dbReference type="GO" id="GO:0051287">
    <property type="term" value="F:NAD binding"/>
    <property type="evidence" value="ECO:0007669"/>
    <property type="project" value="InterPro"/>
</dbReference>
<accession>A0A2S2E3X5</accession>
<evidence type="ECO:0000313" key="7">
    <source>
        <dbReference type="EMBL" id="AWL12358.1"/>
    </source>
</evidence>
<dbReference type="PROSITE" id="PS00671">
    <property type="entry name" value="D_2_HYDROXYACID_DH_3"/>
    <property type="match status" value="1"/>
</dbReference>
<dbReference type="AlphaFoldDB" id="A0A2S2E3X5"/>
<dbReference type="InterPro" id="IPR050418">
    <property type="entry name" value="D-iso_2-hydroxyacid_DH_PdxB"/>
</dbReference>
<keyword evidence="3" id="KW-0520">NAD</keyword>
<gene>
    <name evidence="7" type="ORF">HMF8227_01888</name>
</gene>
<dbReference type="EC" id="1.1.1.95" evidence="7"/>
<evidence type="ECO:0000256" key="2">
    <source>
        <dbReference type="ARBA" id="ARBA00023002"/>
    </source>
</evidence>